<feature type="region of interest" description="Disordered" evidence="1">
    <location>
        <begin position="151"/>
        <end position="186"/>
    </location>
</feature>
<dbReference type="Pfam" id="PF15956">
    <property type="entry name" value="DUF4760"/>
    <property type="match status" value="1"/>
</dbReference>
<evidence type="ECO:0000313" key="2">
    <source>
        <dbReference type="EMBL" id="RQX13866.1"/>
    </source>
</evidence>
<gene>
    <name evidence="2" type="ORF">DLJ58_02760</name>
</gene>
<dbReference type="EMBL" id="QGSY01000081">
    <property type="protein sequence ID" value="RQX13866.1"/>
    <property type="molecule type" value="Genomic_DNA"/>
</dbReference>
<keyword evidence="3" id="KW-1185">Reference proteome</keyword>
<dbReference type="InterPro" id="IPR031876">
    <property type="entry name" value="DUF4760"/>
</dbReference>
<sequence length="186" mass="21234">MVAIVAALISCVQLLVGRSVSRGGILSGAMTNHWSAENVALRDVVYGLENKEYAQWSEEERAAATAVGIQISQIGFLLRNSYADRRAFLDFWSNWCVRLFVILSPMIADLRTRQNSPDQWIYFEWLARKAYRHTLRRPWWQRHSWASLKRQTHQLPDPDALRSAGQSRTRATDGDSTTRPEAGEEG</sequence>
<dbReference type="Proteomes" id="UP000266889">
    <property type="component" value="Unassembled WGS sequence"/>
</dbReference>
<reference evidence="2 3" key="1">
    <citation type="submission" date="2018-05" db="EMBL/GenBank/DDBJ databases">
        <title>Micromonospora from Atacama Desert.</title>
        <authorList>
            <person name="Carro L."/>
            <person name="Goodfellow M."/>
            <person name="Klenk H.-P."/>
        </authorList>
    </citation>
    <scope>NUCLEOTIDE SEQUENCE [LARGE SCALE GENOMIC DNA]</scope>
    <source>
        <strain evidence="2 3">LB32</strain>
    </source>
</reference>
<evidence type="ECO:0000256" key="1">
    <source>
        <dbReference type="SAM" id="MobiDB-lite"/>
    </source>
</evidence>
<comment type="caution">
    <text evidence="2">The sequence shown here is derived from an EMBL/GenBank/DDBJ whole genome shotgun (WGS) entry which is preliminary data.</text>
</comment>
<name>A0A3N9XLF6_9ACTN</name>
<evidence type="ECO:0000313" key="3">
    <source>
        <dbReference type="Proteomes" id="UP000266889"/>
    </source>
</evidence>
<dbReference type="AlphaFoldDB" id="A0A3N9XLF6"/>
<feature type="compositionally biased region" description="Basic and acidic residues" evidence="1">
    <location>
        <begin position="170"/>
        <end position="186"/>
    </location>
</feature>
<protein>
    <recommendedName>
        <fullName evidence="4">DUF4760 domain-containing protein</fullName>
    </recommendedName>
</protein>
<evidence type="ECO:0008006" key="4">
    <source>
        <dbReference type="Google" id="ProtNLM"/>
    </source>
</evidence>
<organism evidence="2 3">
    <name type="scientific">Micromonospora arida</name>
    <dbReference type="NCBI Taxonomy" id="2203715"/>
    <lineage>
        <taxon>Bacteria</taxon>
        <taxon>Bacillati</taxon>
        <taxon>Actinomycetota</taxon>
        <taxon>Actinomycetes</taxon>
        <taxon>Micromonosporales</taxon>
        <taxon>Micromonosporaceae</taxon>
        <taxon>Micromonospora</taxon>
    </lineage>
</organism>
<accession>A0A3N9XLF6</accession>
<proteinExistence type="predicted"/>